<dbReference type="GO" id="GO:0016813">
    <property type="term" value="F:hydrolase activity, acting on carbon-nitrogen (but not peptide) bonds, in linear amidines"/>
    <property type="evidence" value="ECO:0007669"/>
    <property type="project" value="InterPro"/>
</dbReference>
<feature type="binding site" evidence="7">
    <location>
        <position position="184"/>
    </location>
    <ligand>
        <name>Zn(2+)</name>
        <dbReference type="ChEBI" id="CHEBI:29105"/>
        <label>1</label>
    </ligand>
</feature>
<dbReference type="EMBL" id="CP053069">
    <property type="protein sequence ID" value="QJR09858.1"/>
    <property type="molecule type" value="Genomic_DNA"/>
</dbReference>
<sequence length="410" mass="43962">MDVLHLAASLARHSDSADHYTRLYLTSAHRAAAKELQSWMVESGLRVRVDSVGNVIGRYDGATRDAKTLLLGSHFDSVRNGGKYDGVLGILVPMACVAELHRRGERLPCAIEVAAFADEEGARFATGFLSSRAMIGDFDRTWLDRRDADGVSMREAMRDAELDPEAAGSDPLNRKALAGYLELHIEQGPVLLDAGLALGVVTTISGGNRHSVVVIGEAGHAGTVPMQRRHDALTAASEMVLAIERRCGVTVEGSRLVGTVGILKVVDGSSNVIPGRIEFSLDIRAGDDATRIAAEDDIFAELEAIAKRRGVRVEMKRHSESTVIRCADRMQDLVAASIAAVGLEPLRLPSGAGHDAMMFARICDVGMMFVRCGAGGVSHNPAETVTAEDVDLARRAVLEFMRRFGTVVPA</sequence>
<dbReference type="PANTHER" id="PTHR32494:SF19">
    <property type="entry name" value="ALLANTOATE DEIMINASE-RELATED"/>
    <property type="match status" value="1"/>
</dbReference>
<feature type="binding site" evidence="7">
    <location>
        <position position="120"/>
    </location>
    <ligand>
        <name>Zn(2+)</name>
        <dbReference type="ChEBI" id="CHEBI:29105"/>
        <label>2</label>
    </ligand>
</feature>
<dbReference type="RefSeq" id="WP_171089911.1">
    <property type="nucleotide sequence ID" value="NZ_CP053069.1"/>
</dbReference>
<dbReference type="InterPro" id="IPR036264">
    <property type="entry name" value="Bact_exopeptidase_dim_dom"/>
</dbReference>
<dbReference type="Gene3D" id="3.30.70.360">
    <property type="match status" value="1"/>
</dbReference>
<keyword evidence="5 10" id="KW-0378">Hydrolase</keyword>
<dbReference type="EC" id="3.5.1.87" evidence="10"/>
<dbReference type="GO" id="GO:0046872">
    <property type="term" value="F:metal ion binding"/>
    <property type="evidence" value="ECO:0007669"/>
    <property type="project" value="UniProtKB-KW"/>
</dbReference>
<dbReference type="NCBIfam" id="TIGR01879">
    <property type="entry name" value="hydantase"/>
    <property type="match status" value="1"/>
</dbReference>
<evidence type="ECO:0000259" key="9">
    <source>
        <dbReference type="Pfam" id="PF07687"/>
    </source>
</evidence>
<evidence type="ECO:0000256" key="7">
    <source>
        <dbReference type="PIRSR" id="PIRSR001235-1"/>
    </source>
</evidence>
<feature type="binding site" evidence="8">
    <location>
        <position position="271"/>
    </location>
    <ligand>
        <name>allantoate</name>
        <dbReference type="ChEBI" id="CHEBI:17536"/>
    </ligand>
</feature>
<proteinExistence type="inferred from homology"/>
<dbReference type="KEGG" id="uru:DSM104443_00908"/>
<keyword evidence="4 7" id="KW-0479">Metal-binding</keyword>
<feature type="binding site" evidence="7">
    <location>
        <position position="85"/>
    </location>
    <ligand>
        <name>Zn(2+)</name>
        <dbReference type="ChEBI" id="CHEBI:29105"/>
        <label>2</label>
    </ligand>
</feature>
<dbReference type="InterPro" id="IPR011650">
    <property type="entry name" value="Peptidase_M20_dimer"/>
</dbReference>
<comment type="cofactor">
    <cofactor evidence="1">
        <name>Mn(2+)</name>
        <dbReference type="ChEBI" id="CHEBI:29035"/>
    </cofactor>
</comment>
<dbReference type="AlphaFoldDB" id="A0A6M4GSP5"/>
<reference evidence="10 11" key="1">
    <citation type="submission" date="2020-04" db="EMBL/GenBank/DDBJ databases">
        <title>Usitatibacter rugosus gen. nov., sp. nov. and Usitatibacter palustris sp. nov., novel members of Usitatibacteraceae fam. nov. within the order Nitrosomonadales isolated from soil.</title>
        <authorList>
            <person name="Huber K.J."/>
            <person name="Neumann-Schaal M."/>
            <person name="Geppert A."/>
            <person name="Luckner M."/>
            <person name="Wanner G."/>
            <person name="Overmann J."/>
        </authorList>
    </citation>
    <scope>NUCLEOTIDE SEQUENCE [LARGE SCALE GENOMIC DNA]</scope>
    <source>
        <strain evidence="10 11">0125_3</strain>
    </source>
</reference>
<evidence type="ECO:0000256" key="2">
    <source>
        <dbReference type="ARBA" id="ARBA00006153"/>
    </source>
</evidence>
<evidence type="ECO:0000256" key="5">
    <source>
        <dbReference type="ARBA" id="ARBA00022801"/>
    </source>
</evidence>
<gene>
    <name evidence="10" type="primary">amaB_1</name>
    <name evidence="10" type="ORF">DSM104443_00908</name>
</gene>
<dbReference type="PIRSF" id="PIRSF001235">
    <property type="entry name" value="Amidase_carbamoylase"/>
    <property type="match status" value="1"/>
</dbReference>
<evidence type="ECO:0000256" key="1">
    <source>
        <dbReference type="ARBA" id="ARBA00001936"/>
    </source>
</evidence>
<dbReference type="Proteomes" id="UP000501534">
    <property type="component" value="Chromosome"/>
</dbReference>
<name>A0A6M4GSP5_9PROT</name>
<evidence type="ECO:0000256" key="6">
    <source>
        <dbReference type="ARBA" id="ARBA00023211"/>
    </source>
</evidence>
<keyword evidence="6" id="KW-0464">Manganese</keyword>
<dbReference type="InterPro" id="IPR002933">
    <property type="entry name" value="Peptidase_M20"/>
</dbReference>
<dbReference type="CDD" id="cd03884">
    <property type="entry name" value="M20_bAS"/>
    <property type="match status" value="1"/>
</dbReference>
<dbReference type="Pfam" id="PF07687">
    <property type="entry name" value="M20_dimer"/>
    <property type="match status" value="1"/>
</dbReference>
<feature type="binding site" evidence="8">
    <location>
        <position position="209"/>
    </location>
    <ligand>
        <name>allantoate</name>
        <dbReference type="ChEBI" id="CHEBI:17536"/>
    </ligand>
</feature>
<comment type="cofactor">
    <cofactor evidence="7">
        <name>Zn(2+)</name>
        <dbReference type="ChEBI" id="CHEBI:29105"/>
    </cofactor>
    <text evidence="7">Binds 2 Zn(2+) ions per subunit.</text>
</comment>
<dbReference type="SUPFAM" id="SSF55031">
    <property type="entry name" value="Bacterial exopeptidase dimerisation domain"/>
    <property type="match status" value="1"/>
</dbReference>
<dbReference type="InterPro" id="IPR010158">
    <property type="entry name" value="Amidase_Cbmase"/>
</dbReference>
<protein>
    <submittedName>
        <fullName evidence="10">N-carbamoyl-L-amino acid hydrolase</fullName>
        <ecNumber evidence="10">3.5.1.87</ecNumber>
    </submittedName>
</protein>
<comment type="similarity">
    <text evidence="2">Belongs to the peptidase M20 family.</text>
</comment>
<dbReference type="NCBIfam" id="NF006775">
    <property type="entry name" value="PRK09290.2-5"/>
    <property type="match status" value="1"/>
</dbReference>
<feature type="binding site" evidence="7">
    <location>
        <position position="74"/>
    </location>
    <ligand>
        <name>Zn(2+)</name>
        <dbReference type="ChEBI" id="CHEBI:29105"/>
        <label>1</label>
    </ligand>
</feature>
<feature type="domain" description="Peptidase M20 dimerisation" evidence="9">
    <location>
        <begin position="212"/>
        <end position="308"/>
    </location>
</feature>
<organism evidence="10 11">
    <name type="scientific">Usitatibacter rugosus</name>
    <dbReference type="NCBI Taxonomy" id="2732067"/>
    <lineage>
        <taxon>Bacteria</taxon>
        <taxon>Pseudomonadati</taxon>
        <taxon>Pseudomonadota</taxon>
        <taxon>Betaproteobacteria</taxon>
        <taxon>Nitrosomonadales</taxon>
        <taxon>Usitatibacteraceae</taxon>
        <taxon>Usitatibacter</taxon>
    </lineage>
</organism>
<dbReference type="Pfam" id="PF01546">
    <property type="entry name" value="Peptidase_M20"/>
    <property type="match status" value="1"/>
</dbReference>
<evidence type="ECO:0000313" key="10">
    <source>
        <dbReference type="EMBL" id="QJR09858.1"/>
    </source>
</evidence>
<evidence type="ECO:0000256" key="8">
    <source>
        <dbReference type="PIRSR" id="PIRSR001235-2"/>
    </source>
</evidence>
<comment type="subunit">
    <text evidence="3">Homodimer.</text>
</comment>
<evidence type="ECO:0000313" key="11">
    <source>
        <dbReference type="Proteomes" id="UP000501534"/>
    </source>
</evidence>
<dbReference type="GO" id="GO:0050538">
    <property type="term" value="F:N-carbamoyl-L-amino-acid hydrolase activity"/>
    <property type="evidence" value="ECO:0007669"/>
    <property type="project" value="UniProtKB-EC"/>
</dbReference>
<feature type="binding site" evidence="7">
    <location>
        <position position="85"/>
    </location>
    <ligand>
        <name>Zn(2+)</name>
        <dbReference type="ChEBI" id="CHEBI:29105"/>
        <label>1</label>
    </ligand>
</feature>
<dbReference type="PANTHER" id="PTHR32494">
    <property type="entry name" value="ALLANTOATE DEIMINASE-RELATED"/>
    <property type="match status" value="1"/>
</dbReference>
<feature type="binding site" evidence="8">
    <location>
        <position position="284"/>
    </location>
    <ligand>
        <name>allantoate</name>
        <dbReference type="ChEBI" id="CHEBI:17536"/>
    </ligand>
</feature>
<keyword evidence="7" id="KW-0862">Zinc</keyword>
<feature type="binding site" evidence="7">
    <location>
        <position position="379"/>
    </location>
    <ligand>
        <name>Zn(2+)</name>
        <dbReference type="ChEBI" id="CHEBI:29105"/>
        <label>2</label>
    </ligand>
</feature>
<keyword evidence="11" id="KW-1185">Reference proteome</keyword>
<evidence type="ECO:0000256" key="3">
    <source>
        <dbReference type="ARBA" id="ARBA00011738"/>
    </source>
</evidence>
<dbReference type="Gene3D" id="3.40.630.10">
    <property type="entry name" value="Zn peptidases"/>
    <property type="match status" value="1"/>
</dbReference>
<accession>A0A6M4GSP5</accession>
<evidence type="ECO:0000256" key="4">
    <source>
        <dbReference type="ARBA" id="ARBA00022723"/>
    </source>
</evidence>
<dbReference type="SUPFAM" id="SSF53187">
    <property type="entry name" value="Zn-dependent exopeptidases"/>
    <property type="match status" value="1"/>
</dbReference>